<evidence type="ECO:0000256" key="7">
    <source>
        <dbReference type="RuleBase" id="RU003557"/>
    </source>
</evidence>
<dbReference type="Gene3D" id="3.40.47.10">
    <property type="match status" value="1"/>
</dbReference>
<feature type="domain" description="Thiolase C-terminal" evidence="9">
    <location>
        <begin position="277"/>
        <end position="398"/>
    </location>
</feature>
<dbReference type="PROSITE" id="PS00737">
    <property type="entry name" value="THIOLASE_2"/>
    <property type="match status" value="1"/>
</dbReference>
<accession>A0A518N199</accession>
<dbReference type="FunFam" id="3.40.47.10:FF:000010">
    <property type="entry name" value="Acetyl-CoA acetyltransferase (Thiolase)"/>
    <property type="match status" value="1"/>
</dbReference>
<organism evidence="10 11">
    <name type="scientific">Luteimonas granuli</name>
    <dbReference type="NCBI Taxonomy" id="1176533"/>
    <lineage>
        <taxon>Bacteria</taxon>
        <taxon>Pseudomonadati</taxon>
        <taxon>Pseudomonadota</taxon>
        <taxon>Gammaproteobacteria</taxon>
        <taxon>Lysobacterales</taxon>
        <taxon>Lysobacteraceae</taxon>
        <taxon>Luteimonas</taxon>
    </lineage>
</organism>
<dbReference type="InterPro" id="IPR020613">
    <property type="entry name" value="Thiolase_CS"/>
</dbReference>
<dbReference type="InterPro" id="IPR016039">
    <property type="entry name" value="Thiolase-like"/>
</dbReference>
<proteinExistence type="inferred from homology"/>
<name>A0A518N199_9GAMM</name>
<dbReference type="GO" id="GO:0006635">
    <property type="term" value="P:fatty acid beta-oxidation"/>
    <property type="evidence" value="ECO:0007669"/>
    <property type="project" value="TreeGrafter"/>
</dbReference>
<reference evidence="10 11" key="1">
    <citation type="submission" date="2019-07" db="EMBL/GenBank/DDBJ databases">
        <title>Full genome sequence of Luteimonas sp. Gr-4.</title>
        <authorList>
            <person name="Im W.-T."/>
        </authorList>
    </citation>
    <scope>NUCLEOTIDE SEQUENCE [LARGE SCALE GENOMIC DNA]</scope>
    <source>
        <strain evidence="10 11">Gr-4</strain>
    </source>
</reference>
<evidence type="ECO:0000256" key="1">
    <source>
        <dbReference type="ARBA" id="ARBA00005189"/>
    </source>
</evidence>
<dbReference type="RefSeq" id="WP_144889545.1">
    <property type="nucleotide sequence ID" value="NZ_CP042218.1"/>
</dbReference>
<dbReference type="GO" id="GO:0010124">
    <property type="term" value="P:phenylacetate catabolic process"/>
    <property type="evidence" value="ECO:0007669"/>
    <property type="project" value="TreeGrafter"/>
</dbReference>
<dbReference type="EC" id="2.3.1.16" evidence="5"/>
<dbReference type="PROSITE" id="PS00099">
    <property type="entry name" value="THIOLASE_3"/>
    <property type="match status" value="1"/>
</dbReference>
<feature type="active site" description="Proton acceptor" evidence="6">
    <location>
        <position position="386"/>
    </location>
</feature>
<feature type="active site" description="Acyl-thioester intermediate" evidence="6">
    <location>
        <position position="94"/>
    </location>
</feature>
<dbReference type="KEGG" id="lug:FPZ22_01270"/>
<evidence type="ECO:0000256" key="4">
    <source>
        <dbReference type="ARBA" id="ARBA00023315"/>
    </source>
</evidence>
<evidence type="ECO:0000256" key="6">
    <source>
        <dbReference type="PIRSR" id="PIRSR000429-1"/>
    </source>
</evidence>
<comment type="similarity">
    <text evidence="2 7">Belongs to the thiolase-like superfamily. Thiolase family.</text>
</comment>
<gene>
    <name evidence="10" type="ORF">FPZ22_01270</name>
</gene>
<evidence type="ECO:0000259" key="8">
    <source>
        <dbReference type="Pfam" id="PF00108"/>
    </source>
</evidence>
<dbReference type="PROSITE" id="PS00098">
    <property type="entry name" value="THIOLASE_1"/>
    <property type="match status" value="1"/>
</dbReference>
<feature type="domain" description="Thiolase N-terminal" evidence="8">
    <location>
        <begin position="8"/>
        <end position="270"/>
    </location>
</feature>
<dbReference type="GO" id="GO:0005737">
    <property type="term" value="C:cytoplasm"/>
    <property type="evidence" value="ECO:0007669"/>
    <property type="project" value="UniProtKB-ARBA"/>
</dbReference>
<dbReference type="InterPro" id="IPR020615">
    <property type="entry name" value="Thiolase_acyl_enz_int_AS"/>
</dbReference>
<protein>
    <recommendedName>
        <fullName evidence="5">acetyl-CoA C-acyltransferase</fullName>
        <ecNumber evidence="5">2.3.1.16</ecNumber>
    </recommendedName>
</protein>
<feature type="active site" description="Proton acceptor" evidence="6">
    <location>
        <position position="356"/>
    </location>
</feature>
<dbReference type="NCBIfam" id="TIGR01930">
    <property type="entry name" value="AcCoA-C-Actrans"/>
    <property type="match status" value="1"/>
</dbReference>
<evidence type="ECO:0000256" key="5">
    <source>
        <dbReference type="ARBA" id="ARBA00024073"/>
    </source>
</evidence>
<dbReference type="PANTHER" id="PTHR43853:SF21">
    <property type="entry name" value="STEROID 3-KETOACYL-COA THIOLASE"/>
    <property type="match status" value="1"/>
</dbReference>
<evidence type="ECO:0000256" key="3">
    <source>
        <dbReference type="ARBA" id="ARBA00022679"/>
    </source>
</evidence>
<dbReference type="InterPro" id="IPR020610">
    <property type="entry name" value="Thiolase_AS"/>
</dbReference>
<dbReference type="InterPro" id="IPR020616">
    <property type="entry name" value="Thiolase_N"/>
</dbReference>
<dbReference type="NCBIfam" id="NF006553">
    <property type="entry name" value="PRK09052.1"/>
    <property type="match status" value="1"/>
</dbReference>
<keyword evidence="11" id="KW-1185">Reference proteome</keyword>
<sequence length="400" mass="41885">MKQIQDAYIVAATRTPVGKAPRGVFRNTRPDDMLAHVLRAVIAQAPGIDVKRIDDAIIGCAMPEGEQGMNVARIGVLLAGLPDTVAAQTINRFCSSGLQAVALAADQIRLGNADLVLAGGTESMSMVPMMGNKVALSPAVFRDDHVAIAYGMGITAEKVAEEWKVSREDQDAFALASHRKALAAQKAGEFDEEISPLEVVARIPDLGGNAVRVKKLLVEQDEGPRPDTSAEGLAKLRPVFRNGQAGGTVTAGNSSQMSDGAGAVLVASEQAIRDYGLTPLARFVSFSVAGVRPEVMGIGPIAAIPKALKQGGLTRDQLDWIELNEAFAAQALAVIRDSELDPDKVNPLGGAIALGHPLGATGAVRTATIVHGLRRRKQKYGMVTMCIGTGMGAAGIFEAL</sequence>
<dbReference type="CDD" id="cd00751">
    <property type="entry name" value="thiolase"/>
    <property type="match status" value="1"/>
</dbReference>
<dbReference type="InterPro" id="IPR020617">
    <property type="entry name" value="Thiolase_C"/>
</dbReference>
<evidence type="ECO:0000256" key="2">
    <source>
        <dbReference type="ARBA" id="ARBA00010982"/>
    </source>
</evidence>
<evidence type="ECO:0000313" key="11">
    <source>
        <dbReference type="Proteomes" id="UP000316584"/>
    </source>
</evidence>
<dbReference type="InterPro" id="IPR002155">
    <property type="entry name" value="Thiolase"/>
</dbReference>
<dbReference type="SUPFAM" id="SSF53901">
    <property type="entry name" value="Thiolase-like"/>
    <property type="match status" value="2"/>
</dbReference>
<dbReference type="OrthoDB" id="8951704at2"/>
<dbReference type="PANTHER" id="PTHR43853">
    <property type="entry name" value="3-KETOACYL-COA THIOLASE, PEROXISOMAL"/>
    <property type="match status" value="1"/>
</dbReference>
<evidence type="ECO:0000259" key="9">
    <source>
        <dbReference type="Pfam" id="PF02803"/>
    </source>
</evidence>
<dbReference type="PIRSF" id="PIRSF000429">
    <property type="entry name" value="Ac-CoA_Ac_transf"/>
    <property type="match status" value="1"/>
</dbReference>
<keyword evidence="3 7" id="KW-0808">Transferase</keyword>
<keyword evidence="4 7" id="KW-0012">Acyltransferase</keyword>
<comment type="pathway">
    <text evidence="1">Lipid metabolism.</text>
</comment>
<evidence type="ECO:0000313" key="10">
    <source>
        <dbReference type="EMBL" id="QDW65695.1"/>
    </source>
</evidence>
<dbReference type="Pfam" id="PF02803">
    <property type="entry name" value="Thiolase_C"/>
    <property type="match status" value="1"/>
</dbReference>
<dbReference type="GO" id="GO:0003988">
    <property type="term" value="F:acetyl-CoA C-acyltransferase activity"/>
    <property type="evidence" value="ECO:0007669"/>
    <property type="project" value="UniProtKB-EC"/>
</dbReference>
<dbReference type="Pfam" id="PF00108">
    <property type="entry name" value="Thiolase_N"/>
    <property type="match status" value="1"/>
</dbReference>
<dbReference type="AlphaFoldDB" id="A0A518N199"/>
<dbReference type="EMBL" id="CP042218">
    <property type="protein sequence ID" value="QDW65695.1"/>
    <property type="molecule type" value="Genomic_DNA"/>
</dbReference>
<dbReference type="InterPro" id="IPR050215">
    <property type="entry name" value="Thiolase-like_sf_Thiolase"/>
</dbReference>
<dbReference type="Proteomes" id="UP000316584">
    <property type="component" value="Chromosome"/>
</dbReference>